<dbReference type="AlphaFoldDB" id="A0A558F7S7"/>
<gene>
    <name evidence="10" type="ORF">FPV60_10405</name>
</gene>
<dbReference type="Gene3D" id="3.30.70.1430">
    <property type="entry name" value="Multidrug efflux transporter AcrB pore domain"/>
    <property type="match status" value="2"/>
</dbReference>
<feature type="transmembrane region" description="Helical" evidence="9">
    <location>
        <begin position="439"/>
        <end position="459"/>
    </location>
</feature>
<evidence type="ECO:0000313" key="10">
    <source>
        <dbReference type="EMBL" id="TVT81657.1"/>
    </source>
</evidence>
<evidence type="ECO:0000256" key="5">
    <source>
        <dbReference type="ARBA" id="ARBA00022519"/>
    </source>
</evidence>
<feature type="transmembrane region" description="Helical" evidence="9">
    <location>
        <begin position="471"/>
        <end position="498"/>
    </location>
</feature>
<dbReference type="PANTHER" id="PTHR32063:SF32">
    <property type="entry name" value="AMINOGLYCOSIDE EFFLUX PUMP-RELATED"/>
    <property type="match status" value="1"/>
</dbReference>
<dbReference type="GO" id="GO:0009636">
    <property type="term" value="P:response to toxic substance"/>
    <property type="evidence" value="ECO:0007669"/>
    <property type="project" value="UniProtKB-ARBA"/>
</dbReference>
<dbReference type="PRINTS" id="PR00702">
    <property type="entry name" value="ACRIFLAVINRP"/>
</dbReference>
<evidence type="ECO:0000256" key="7">
    <source>
        <dbReference type="ARBA" id="ARBA00022989"/>
    </source>
</evidence>
<evidence type="ECO:0000256" key="2">
    <source>
        <dbReference type="ARBA" id="ARBA00010942"/>
    </source>
</evidence>
<dbReference type="InterPro" id="IPR001036">
    <property type="entry name" value="Acrflvin-R"/>
</dbReference>
<feature type="transmembrane region" description="Helical" evidence="9">
    <location>
        <begin position="367"/>
        <end position="388"/>
    </location>
</feature>
<dbReference type="InterPro" id="IPR004764">
    <property type="entry name" value="MdtF-like"/>
</dbReference>
<keyword evidence="4" id="KW-1003">Cell membrane</keyword>
<reference evidence="10 11" key="1">
    <citation type="submission" date="2019-07" db="EMBL/GenBank/DDBJ databases">
        <title>Draft Genome Sequence of the first blaOXA-58-Harboring Acinetobacter colistiniresistens clinical isolate from Brazil.</title>
        <authorList>
            <person name="Favaro L.S."/>
            <person name="Paula-Petroli S.B."/>
            <person name="Moura C.F."/>
            <person name="Tognim M.C.B."/>
            <person name="Venancio E.J."/>
            <person name="Yamada-Ogatta S.F."/>
            <person name="Carrara-Marroni F.E."/>
        </authorList>
    </citation>
    <scope>NUCLEOTIDE SEQUENCE [LARGE SCALE GENOMIC DNA]</scope>
    <source>
        <strain evidence="10 11">DL</strain>
    </source>
</reference>
<feature type="transmembrane region" description="Helical" evidence="9">
    <location>
        <begin position="892"/>
        <end position="912"/>
    </location>
</feature>
<organism evidence="10 11">
    <name type="scientific">Acinetobacter colistiniresistens</name>
    <dbReference type="NCBI Taxonomy" id="280145"/>
    <lineage>
        <taxon>Bacteria</taxon>
        <taxon>Pseudomonadati</taxon>
        <taxon>Pseudomonadota</taxon>
        <taxon>Gammaproteobacteria</taxon>
        <taxon>Moraxellales</taxon>
        <taxon>Moraxellaceae</taxon>
        <taxon>Acinetobacter</taxon>
    </lineage>
</organism>
<dbReference type="SUPFAM" id="SSF82866">
    <property type="entry name" value="Multidrug efflux transporter AcrB transmembrane domain"/>
    <property type="match status" value="2"/>
</dbReference>
<feature type="transmembrane region" description="Helical" evidence="9">
    <location>
        <begin position="918"/>
        <end position="946"/>
    </location>
</feature>
<dbReference type="FunFam" id="1.20.1640.10:FF:000001">
    <property type="entry name" value="Efflux pump membrane transporter"/>
    <property type="match status" value="1"/>
</dbReference>
<accession>A0A558F7S7</accession>
<keyword evidence="7 9" id="KW-1133">Transmembrane helix</keyword>
<comment type="similarity">
    <text evidence="2 9">Belongs to the resistance-nodulation-cell division (RND) (TC 2.A.6) family.</text>
</comment>
<feature type="transmembrane region" description="Helical" evidence="9">
    <location>
        <begin position="394"/>
        <end position="414"/>
    </location>
</feature>
<feature type="transmembrane region" description="Helical" evidence="9">
    <location>
        <begin position="12"/>
        <end position="33"/>
    </location>
</feature>
<dbReference type="RefSeq" id="WP_144583416.1">
    <property type="nucleotide sequence ID" value="NZ_VMTP01000057.1"/>
</dbReference>
<dbReference type="FunFam" id="3.30.70.1430:FF:000001">
    <property type="entry name" value="Efflux pump membrane transporter"/>
    <property type="match status" value="1"/>
</dbReference>
<keyword evidence="6 9" id="KW-0812">Transmembrane</keyword>
<proteinExistence type="inferred from homology"/>
<dbReference type="EMBL" id="VMTP01000057">
    <property type="protein sequence ID" value="TVT81657.1"/>
    <property type="molecule type" value="Genomic_DNA"/>
</dbReference>
<keyword evidence="8 9" id="KW-0472">Membrane</keyword>
<dbReference type="Gene3D" id="3.30.70.1440">
    <property type="entry name" value="Multidrug efflux transporter AcrB pore domain"/>
    <property type="match status" value="1"/>
</dbReference>
<evidence type="ECO:0000256" key="3">
    <source>
        <dbReference type="ARBA" id="ARBA00022448"/>
    </source>
</evidence>
<dbReference type="GO" id="GO:0042910">
    <property type="term" value="F:xenobiotic transmembrane transporter activity"/>
    <property type="evidence" value="ECO:0007669"/>
    <property type="project" value="TreeGrafter"/>
</dbReference>
<dbReference type="Pfam" id="PF00873">
    <property type="entry name" value="ACR_tran"/>
    <property type="match status" value="1"/>
</dbReference>
<keyword evidence="5 9" id="KW-0997">Cell inner membrane</keyword>
<keyword evidence="3 9" id="KW-0813">Transport</keyword>
<dbReference type="Gene3D" id="3.30.2090.10">
    <property type="entry name" value="Multidrug efflux transporter AcrB TolC docking domain, DN and DC subdomains"/>
    <property type="match status" value="2"/>
</dbReference>
<name>A0A558F7S7_9GAMM</name>
<evidence type="ECO:0000256" key="1">
    <source>
        <dbReference type="ARBA" id="ARBA00004429"/>
    </source>
</evidence>
<dbReference type="GO" id="GO:0015562">
    <property type="term" value="F:efflux transmembrane transporter activity"/>
    <property type="evidence" value="ECO:0007669"/>
    <property type="project" value="InterPro"/>
</dbReference>
<evidence type="ECO:0000256" key="4">
    <source>
        <dbReference type="ARBA" id="ARBA00022475"/>
    </source>
</evidence>
<evidence type="ECO:0000256" key="6">
    <source>
        <dbReference type="ARBA" id="ARBA00022692"/>
    </source>
</evidence>
<evidence type="ECO:0000256" key="9">
    <source>
        <dbReference type="RuleBase" id="RU364070"/>
    </source>
</evidence>
<dbReference type="NCBIfam" id="TIGR00915">
    <property type="entry name" value="2A0602"/>
    <property type="match status" value="1"/>
</dbReference>
<dbReference type="PANTHER" id="PTHR32063">
    <property type="match status" value="1"/>
</dbReference>
<protein>
    <recommendedName>
        <fullName evidence="9">Efflux pump membrane transporter</fullName>
    </recommendedName>
</protein>
<dbReference type="GO" id="GO:0005886">
    <property type="term" value="C:plasma membrane"/>
    <property type="evidence" value="ECO:0007669"/>
    <property type="project" value="UniProtKB-SubCell"/>
</dbReference>
<feature type="transmembrane region" description="Helical" evidence="9">
    <location>
        <begin position="534"/>
        <end position="554"/>
    </location>
</feature>
<evidence type="ECO:0000313" key="11">
    <source>
        <dbReference type="Proteomes" id="UP000316981"/>
    </source>
</evidence>
<feature type="transmembrane region" description="Helical" evidence="9">
    <location>
        <begin position="967"/>
        <end position="989"/>
    </location>
</feature>
<comment type="caution">
    <text evidence="10">The sequence shown here is derived from an EMBL/GenBank/DDBJ whole genome shotgun (WGS) entry which is preliminary data.</text>
</comment>
<feature type="transmembrane region" description="Helical" evidence="9">
    <location>
        <begin position="995"/>
        <end position="1021"/>
    </location>
</feature>
<dbReference type="Proteomes" id="UP000316981">
    <property type="component" value="Unassembled WGS sequence"/>
</dbReference>
<dbReference type="SUPFAM" id="SSF82693">
    <property type="entry name" value="Multidrug efflux transporter AcrB pore domain, PN1, PN2, PC1 and PC2 subdomains"/>
    <property type="match status" value="4"/>
</dbReference>
<feature type="transmembrane region" description="Helical" evidence="9">
    <location>
        <begin position="341"/>
        <end position="360"/>
    </location>
</feature>
<comment type="subcellular location">
    <subcellularLocation>
        <location evidence="1 9">Cell inner membrane</location>
        <topology evidence="1 9">Multi-pass membrane protein</topology>
    </subcellularLocation>
</comment>
<dbReference type="NCBIfam" id="NF000282">
    <property type="entry name" value="RND_permease_1"/>
    <property type="match status" value="1"/>
</dbReference>
<evidence type="ECO:0000256" key="8">
    <source>
        <dbReference type="ARBA" id="ARBA00023136"/>
    </source>
</evidence>
<feature type="transmembrane region" description="Helical" evidence="9">
    <location>
        <begin position="867"/>
        <end position="885"/>
    </location>
</feature>
<dbReference type="Gene3D" id="1.20.1640.10">
    <property type="entry name" value="Multidrug efflux transporter AcrB transmembrane domain"/>
    <property type="match status" value="2"/>
</dbReference>
<sequence>MLSRFFIYHPIFASVIAIIILILGYFSILALPVERYPNLAPPSVTVTAVYRGASAETVEDSVTQILEQQIKGIDNLLYYTSNSESSGRSTIDIHFKIGTDIDKAQLQVQNQMNSALSRLPEQVQRQGVNIWKTTGDMLLIVGVYDETGKANNIDLSDYLVNHFEQPLAQIQGVGEVDIFGSAYAMRIWLNPNQLKNYKLMPSDIEKALEDYNTQIAAGSIGSMPAAADQNIYAKVTAGSRLKTIDDFKSVVVKANIDGSLVYLKDVARVELGAENYESINTLNGFPSAGLGIFLSPDANAIQTSKLIKEKIAQLSHHLPAGYKIVYPRDNTPFIQESIKQVIFTLLEAVILVVLVMYLFLQNWRATLIPTITVPIVICGTFIILYLVGMSINTLTLFALVLAIGLLVDDTIVVVENVERLIHEKQLDVREACLASMQEISGALIGITLVLTAVFIPMAFFSGSTGMIYRQFSITLVAAMLLSLIAAMMITPALCAVLLKKQQQKPVWGQYLDRGVSRIKNVFIRSTKCLLQFRYFAFLAVATLIVVLALIYRALPTSFIPNEDQGLLAVQFALQDSASLSQTQSVGKQVNDYLLSKEGKNIKTVLIVNGQNFSGQGPNLGMAFVSLKHWDERQGDENTAPAIRARMQKDLSDLLPARVMVGMPASVAGLGQSDAIELWLRDLTGKGREALQEQFAEIESQSKNYPAFSHLSPLVSDNKAALYIQLDQNKAKMLSLEQSEIRSTLSTAWGGSYVNDFVERGRIKRIIMQGDTEYRSKPEDLRYWHVRNQFGEMLPLSHFAQTHWTGGPEVLNRFMGLAAIQLEANVSEGFSSGQAMQQLSDLINQQSGVDLAWSGLSLQEQQSSHQAIYLYVISILFIFLCLAALYESWKIPFIILLGLPLGITGTVIFAWWFELPNDVYFQIALLTAIGLSCKNAILIVEFASTALAQGRDKYTAAYEALALRLRPIIMTSLAFGAGIIPLVFATGAGAVSRYEIGISVLGSVIFGTILIPLFTAFLFVIINSWVLLPKRELLNLDILSRLRHTRTKQDES</sequence>
<dbReference type="InterPro" id="IPR027463">
    <property type="entry name" value="AcrB_DN_DC_subdom"/>
</dbReference>
<dbReference type="SUPFAM" id="SSF82714">
    <property type="entry name" value="Multidrug efflux transporter AcrB TolC docking domain, DN and DC subdomains"/>
    <property type="match status" value="2"/>
</dbReference>
<dbReference type="Gene3D" id="3.30.70.1320">
    <property type="entry name" value="Multidrug efflux transporter AcrB pore domain like"/>
    <property type="match status" value="1"/>
</dbReference>